<proteinExistence type="predicted"/>
<sequence>MIATSGTSGDGRVIEVRDACGLGGEGVNVCYETATCTEDGEPGTFVDVYIDGEFSGKACLTPGIAENLAVITPGLVLREFERLTWPSSELQVQPVDQRTAVNWETFFFTDNTAPHTQTVTLLGQQVTIEATPSEYVYRFGEGASARTASPGGPYPRGDVTHVYRAKGSASPSVDTVYTGRYRVNGGQWIDIPAPLTVAGAPVTLQVIEIGPRLVTPPTD</sequence>
<dbReference type="Proteomes" id="UP001500221">
    <property type="component" value="Unassembled WGS sequence"/>
</dbReference>
<name>A0ABP9P8D7_9ACTN</name>
<evidence type="ECO:0000313" key="2">
    <source>
        <dbReference type="Proteomes" id="UP001500221"/>
    </source>
</evidence>
<keyword evidence="2" id="KW-1185">Reference proteome</keyword>
<comment type="caution">
    <text evidence="1">The sequence shown here is derived from an EMBL/GenBank/DDBJ whole genome shotgun (WGS) entry which is preliminary data.</text>
</comment>
<gene>
    <name evidence="1" type="ORF">GCM10023340_05950</name>
</gene>
<dbReference type="EMBL" id="BAABKG010000001">
    <property type="protein sequence ID" value="GAA5142452.1"/>
    <property type="molecule type" value="Genomic_DNA"/>
</dbReference>
<evidence type="ECO:0000313" key="1">
    <source>
        <dbReference type="EMBL" id="GAA5142452.1"/>
    </source>
</evidence>
<evidence type="ECO:0008006" key="3">
    <source>
        <dbReference type="Google" id="ProtNLM"/>
    </source>
</evidence>
<accession>A0ABP9P8D7</accession>
<protein>
    <recommendedName>
        <fullName evidence="3">PKD domain-containing protein</fullName>
    </recommendedName>
</protein>
<reference evidence="2" key="1">
    <citation type="journal article" date="2019" name="Int. J. Syst. Evol. Microbiol.">
        <title>The Global Catalogue of Microorganisms (GCM) 10K type strain sequencing project: providing services to taxonomists for standard genome sequencing and annotation.</title>
        <authorList>
            <consortium name="The Broad Institute Genomics Platform"/>
            <consortium name="The Broad Institute Genome Sequencing Center for Infectious Disease"/>
            <person name="Wu L."/>
            <person name="Ma J."/>
        </authorList>
    </citation>
    <scope>NUCLEOTIDE SEQUENCE [LARGE SCALE GENOMIC DNA]</scope>
    <source>
        <strain evidence="2">JCM 18459</strain>
    </source>
</reference>
<organism evidence="1 2">
    <name type="scientific">Nocardioides marinquilinus</name>
    <dbReference type="NCBI Taxonomy" id="1210400"/>
    <lineage>
        <taxon>Bacteria</taxon>
        <taxon>Bacillati</taxon>
        <taxon>Actinomycetota</taxon>
        <taxon>Actinomycetes</taxon>
        <taxon>Propionibacteriales</taxon>
        <taxon>Nocardioidaceae</taxon>
        <taxon>Nocardioides</taxon>
    </lineage>
</organism>